<evidence type="ECO:0000256" key="2">
    <source>
        <dbReference type="ARBA" id="ARBA00002904"/>
    </source>
</evidence>
<feature type="signal peptide" evidence="10">
    <location>
        <begin position="1"/>
        <end position="25"/>
    </location>
</feature>
<dbReference type="RefSeq" id="WP_007195760.1">
    <property type="nucleotide sequence ID" value="NZ_AFWV01000042.1"/>
</dbReference>
<dbReference type="PROSITE" id="PS51144">
    <property type="entry name" value="ALPHA_CA_2"/>
    <property type="match status" value="1"/>
</dbReference>
<comment type="function">
    <text evidence="2 10">Reversible hydration of carbon dioxide.</text>
</comment>
<dbReference type="InterPro" id="IPR036398">
    <property type="entry name" value="CA_dom_sf"/>
</dbReference>
<dbReference type="EC" id="4.2.1.1" evidence="4 10"/>
<feature type="domain" description="Alpha-carbonic anhydrase" evidence="11">
    <location>
        <begin position="29"/>
        <end position="273"/>
    </location>
</feature>
<dbReference type="eggNOG" id="COG3338">
    <property type="taxonomic scope" value="Bacteria"/>
</dbReference>
<evidence type="ECO:0000256" key="5">
    <source>
        <dbReference type="ARBA" id="ARBA00014628"/>
    </source>
</evidence>
<feature type="chain" id="PRO_5025099263" description="Carbonic anhydrase" evidence="10">
    <location>
        <begin position="26"/>
        <end position="273"/>
    </location>
</feature>
<keyword evidence="13" id="KW-1185">Reference proteome</keyword>
<dbReference type="EMBL" id="AFWV01000042">
    <property type="protein sequence ID" value="EGV15825.1"/>
    <property type="molecule type" value="Genomic_DNA"/>
</dbReference>
<dbReference type="InterPro" id="IPR023561">
    <property type="entry name" value="Carbonic_anhydrase_a-class"/>
</dbReference>
<evidence type="ECO:0000313" key="12">
    <source>
        <dbReference type="EMBL" id="EGV15825.1"/>
    </source>
</evidence>
<reference evidence="12 13" key="1">
    <citation type="submission" date="2011-06" db="EMBL/GenBank/DDBJ databases">
        <title>The draft genome of Thiocapsa marina 5811.</title>
        <authorList>
            <consortium name="US DOE Joint Genome Institute (JGI-PGF)"/>
            <person name="Lucas S."/>
            <person name="Han J."/>
            <person name="Cheng J.-F."/>
            <person name="Goodwin L."/>
            <person name="Pitluck S."/>
            <person name="Peters L."/>
            <person name="Land M.L."/>
            <person name="Hauser L."/>
            <person name="Vogl K."/>
            <person name="Liu Z."/>
            <person name="Imhoff J."/>
            <person name="Thiel V."/>
            <person name="Frigaard N.-U."/>
            <person name="Bryant D."/>
            <person name="Woyke T.J."/>
        </authorList>
    </citation>
    <scope>NUCLEOTIDE SEQUENCE [LARGE SCALE GENOMIC DNA]</scope>
    <source>
        <strain evidence="12 13">5811</strain>
    </source>
</reference>
<dbReference type="PROSITE" id="PS00162">
    <property type="entry name" value="ALPHA_CA_1"/>
    <property type="match status" value="1"/>
</dbReference>
<dbReference type="InterPro" id="IPR018338">
    <property type="entry name" value="Carbonic_anhydrase_a-class_CS"/>
</dbReference>
<dbReference type="PATRIC" id="fig|768671.3.peg.5138"/>
<organism evidence="12 13">
    <name type="scientific">Thiocapsa marina 5811</name>
    <dbReference type="NCBI Taxonomy" id="768671"/>
    <lineage>
        <taxon>Bacteria</taxon>
        <taxon>Pseudomonadati</taxon>
        <taxon>Pseudomonadota</taxon>
        <taxon>Gammaproteobacteria</taxon>
        <taxon>Chromatiales</taxon>
        <taxon>Chromatiaceae</taxon>
        <taxon>Thiocapsa</taxon>
    </lineage>
</organism>
<dbReference type="InterPro" id="IPR001148">
    <property type="entry name" value="CA_dom"/>
</dbReference>
<evidence type="ECO:0000256" key="6">
    <source>
        <dbReference type="ARBA" id="ARBA00022723"/>
    </source>
</evidence>
<evidence type="ECO:0000256" key="1">
    <source>
        <dbReference type="ARBA" id="ARBA00001947"/>
    </source>
</evidence>
<keyword evidence="8 10" id="KW-0456">Lyase</keyword>
<comment type="catalytic activity">
    <reaction evidence="9 10">
        <text>hydrogencarbonate + H(+) = CO2 + H2O</text>
        <dbReference type="Rhea" id="RHEA:10748"/>
        <dbReference type="ChEBI" id="CHEBI:15377"/>
        <dbReference type="ChEBI" id="CHEBI:15378"/>
        <dbReference type="ChEBI" id="CHEBI:16526"/>
        <dbReference type="ChEBI" id="CHEBI:17544"/>
        <dbReference type="EC" id="4.2.1.1"/>
    </reaction>
</comment>
<sequence length="273" mass="29657">MKRTTFATLTLVLGSGLIGAGLTSADEGTHWGYSGTHGPEHWGEIDPHFTACKTGRAQTPIDITDRVEADLPRIGFHYKPGGHDEVNNGHTIQVDYDAGSTITLDGREFTLKQFHFHTPSENHIDGHEFPMEAHLVHADAEGNLAVIAVMFEEGPENLALATPWAAMPRAQGHTAHLASKASAEALLPADRAYYRFDGSLTTPPCSEGVTWLVMKHPVSASHGQLVKFARAMGHPEQPADPAAECAGRSGVNRFSRYRSDLDYALNPSRTRTD</sequence>
<dbReference type="PANTHER" id="PTHR18952:SF265">
    <property type="entry name" value="CARBONIC ANHYDRASE"/>
    <property type="match status" value="1"/>
</dbReference>
<dbReference type="Gene3D" id="3.10.200.10">
    <property type="entry name" value="Alpha carbonic anhydrase"/>
    <property type="match status" value="1"/>
</dbReference>
<dbReference type="AlphaFoldDB" id="F9UIZ1"/>
<dbReference type="Proteomes" id="UP000005459">
    <property type="component" value="Unassembled WGS sequence"/>
</dbReference>
<dbReference type="SMART" id="SM01057">
    <property type="entry name" value="Carb_anhydrase"/>
    <property type="match status" value="1"/>
</dbReference>
<comment type="cofactor">
    <cofactor evidence="1 10">
        <name>Zn(2+)</name>
        <dbReference type="ChEBI" id="CHEBI:29105"/>
    </cofactor>
</comment>
<accession>F9UIZ1</accession>
<dbReference type="CDD" id="cd03124">
    <property type="entry name" value="alpha_CA_prokaryotic_like"/>
    <property type="match status" value="1"/>
</dbReference>
<dbReference type="InterPro" id="IPR041891">
    <property type="entry name" value="Alpha_CA_prokaryot-like"/>
</dbReference>
<dbReference type="STRING" id="768671.ThimaDRAFT_4894"/>
<keyword evidence="7 10" id="KW-0862">Zinc</keyword>
<evidence type="ECO:0000256" key="4">
    <source>
        <dbReference type="ARBA" id="ARBA00012925"/>
    </source>
</evidence>
<dbReference type="Pfam" id="PF00194">
    <property type="entry name" value="Carb_anhydrase"/>
    <property type="match status" value="1"/>
</dbReference>
<dbReference type="SUPFAM" id="SSF51069">
    <property type="entry name" value="Carbonic anhydrase"/>
    <property type="match status" value="1"/>
</dbReference>
<evidence type="ECO:0000256" key="9">
    <source>
        <dbReference type="ARBA" id="ARBA00048348"/>
    </source>
</evidence>
<evidence type="ECO:0000256" key="8">
    <source>
        <dbReference type="ARBA" id="ARBA00023239"/>
    </source>
</evidence>
<dbReference type="GO" id="GO:0008270">
    <property type="term" value="F:zinc ion binding"/>
    <property type="evidence" value="ECO:0007669"/>
    <property type="project" value="UniProtKB-UniRule"/>
</dbReference>
<evidence type="ECO:0000256" key="3">
    <source>
        <dbReference type="ARBA" id="ARBA00010718"/>
    </source>
</evidence>
<keyword evidence="6 10" id="KW-0479">Metal-binding</keyword>
<comment type="similarity">
    <text evidence="3 10">Belongs to the alpha-carbonic anhydrase family.</text>
</comment>
<evidence type="ECO:0000256" key="10">
    <source>
        <dbReference type="RuleBase" id="RU367011"/>
    </source>
</evidence>
<name>F9UIZ1_9GAMM</name>
<proteinExistence type="inferred from homology"/>
<evidence type="ECO:0000259" key="11">
    <source>
        <dbReference type="PROSITE" id="PS51144"/>
    </source>
</evidence>
<dbReference type="GO" id="GO:0004089">
    <property type="term" value="F:carbonate dehydratase activity"/>
    <property type="evidence" value="ECO:0007669"/>
    <property type="project" value="UniProtKB-UniRule"/>
</dbReference>
<evidence type="ECO:0000313" key="13">
    <source>
        <dbReference type="Proteomes" id="UP000005459"/>
    </source>
</evidence>
<gene>
    <name evidence="12" type="ORF">ThimaDRAFT_4894</name>
</gene>
<keyword evidence="10" id="KW-0732">Signal</keyword>
<protein>
    <recommendedName>
        <fullName evidence="5 10">Carbonic anhydrase</fullName>
        <ecNumber evidence="4 10">4.2.1.1</ecNumber>
    </recommendedName>
</protein>
<dbReference type="PANTHER" id="PTHR18952">
    <property type="entry name" value="CARBONIC ANHYDRASE"/>
    <property type="match status" value="1"/>
</dbReference>
<evidence type="ECO:0000256" key="7">
    <source>
        <dbReference type="ARBA" id="ARBA00022833"/>
    </source>
</evidence>